<dbReference type="SUPFAM" id="SSF53218">
    <property type="entry name" value="Molybdenum cofactor biosynthesis proteins"/>
    <property type="match status" value="1"/>
</dbReference>
<feature type="domain" description="FAD synthase middle" evidence="2">
    <location>
        <begin position="151"/>
        <end position="223"/>
    </location>
</feature>
<dbReference type="GO" id="GO:0042726">
    <property type="term" value="P:flavin-containing compound metabolic process"/>
    <property type="evidence" value="ECO:0007669"/>
    <property type="project" value="TreeGrafter"/>
</dbReference>
<accession>A0A1X2GY37</accession>
<gene>
    <name evidence="3" type="ORF">DM01DRAFT_1331100</name>
</gene>
<evidence type="ECO:0000259" key="1">
    <source>
        <dbReference type="Pfam" id="PF00994"/>
    </source>
</evidence>
<evidence type="ECO:0000313" key="3">
    <source>
        <dbReference type="EMBL" id="ORX63003.1"/>
    </source>
</evidence>
<dbReference type="GO" id="GO:0047884">
    <property type="term" value="F:FAD diphosphatase activity"/>
    <property type="evidence" value="ECO:0007669"/>
    <property type="project" value="TreeGrafter"/>
</dbReference>
<dbReference type="OrthoDB" id="448496at2759"/>
<dbReference type="Pfam" id="PF00994">
    <property type="entry name" value="MoCF_biosynth"/>
    <property type="match status" value="1"/>
</dbReference>
<dbReference type="AlphaFoldDB" id="A0A1X2GY37"/>
<dbReference type="InterPro" id="IPR036425">
    <property type="entry name" value="MoaB/Mog-like_dom_sf"/>
</dbReference>
<reference evidence="3 4" key="1">
    <citation type="submission" date="2016-07" db="EMBL/GenBank/DDBJ databases">
        <title>Pervasive Adenine N6-methylation of Active Genes in Fungi.</title>
        <authorList>
            <consortium name="DOE Joint Genome Institute"/>
            <person name="Mondo S.J."/>
            <person name="Dannebaum R.O."/>
            <person name="Kuo R.C."/>
            <person name="Labutti K."/>
            <person name="Haridas S."/>
            <person name="Kuo A."/>
            <person name="Salamov A."/>
            <person name="Ahrendt S.R."/>
            <person name="Lipzen A."/>
            <person name="Sullivan W."/>
            <person name="Andreopoulos W.B."/>
            <person name="Clum A."/>
            <person name="Lindquist E."/>
            <person name="Daum C."/>
            <person name="Ramamoorthy G.K."/>
            <person name="Gryganskyi A."/>
            <person name="Culley D."/>
            <person name="Magnuson J.K."/>
            <person name="James T.Y."/>
            <person name="O'Malley M.A."/>
            <person name="Stajich J.E."/>
            <person name="Spatafora J.W."/>
            <person name="Visel A."/>
            <person name="Grigoriev I.V."/>
        </authorList>
    </citation>
    <scope>NUCLEOTIDE SEQUENCE [LARGE SCALE GENOMIC DNA]</scope>
    <source>
        <strain evidence="3 4">NRRL 3301</strain>
    </source>
</reference>
<keyword evidence="4" id="KW-1185">Reference proteome</keyword>
<dbReference type="Proteomes" id="UP000242146">
    <property type="component" value="Unassembled WGS sequence"/>
</dbReference>
<dbReference type="Gene3D" id="3.40.980.10">
    <property type="entry name" value="MoaB/Mog-like domain"/>
    <property type="match status" value="1"/>
</dbReference>
<evidence type="ECO:0000313" key="4">
    <source>
        <dbReference type="Proteomes" id="UP000242146"/>
    </source>
</evidence>
<organism evidence="3 4">
    <name type="scientific">Hesseltinella vesiculosa</name>
    <dbReference type="NCBI Taxonomy" id="101127"/>
    <lineage>
        <taxon>Eukaryota</taxon>
        <taxon>Fungi</taxon>
        <taxon>Fungi incertae sedis</taxon>
        <taxon>Mucoromycota</taxon>
        <taxon>Mucoromycotina</taxon>
        <taxon>Mucoromycetes</taxon>
        <taxon>Mucorales</taxon>
        <taxon>Cunninghamellaceae</taxon>
        <taxon>Hesseltinella</taxon>
    </lineage>
</organism>
<dbReference type="InterPro" id="IPR056596">
    <property type="entry name" value="FLAD1_M"/>
</dbReference>
<name>A0A1X2GY37_9FUNG</name>
<sequence length="231" mass="25540">MGITLKKIEVVPDDTKAIADSVTQLSSHHHIVFTSGGIGPTMDDISYDAIAKAYGVDLSLDDETCQRMKDMAQRQSNDPVWELTDARKRMALFPTGANILRVDPKLWVPVVVVNNNIHILPGVPRLFEQLVHGLRPHIEQTMASLHMTPTKFHRVEIATSESEGIIAPVLNTLQDKFANVSIGSYPKWGLGPQGERVVVSIVGKDEQCVHQAAKEIQEGIQGWVYQQDSCP</sequence>
<protein>
    <submittedName>
        <fullName evidence="3">Molybdopterin binding protein</fullName>
    </submittedName>
</protein>
<proteinExistence type="predicted"/>
<evidence type="ECO:0000259" key="2">
    <source>
        <dbReference type="Pfam" id="PF24102"/>
    </source>
</evidence>
<dbReference type="STRING" id="101127.A0A1X2GY37"/>
<dbReference type="PANTHER" id="PTHR47675:SF1">
    <property type="entry name" value="MOLYBDOPTERIN BINDING DOMAIN PROTEIN (AFU_ORTHOLOGUE AFUA_5G11210)"/>
    <property type="match status" value="1"/>
</dbReference>
<dbReference type="Pfam" id="PF24102">
    <property type="entry name" value="FLAD1_M"/>
    <property type="match status" value="1"/>
</dbReference>
<comment type="caution">
    <text evidence="3">The sequence shown here is derived from an EMBL/GenBank/DDBJ whole genome shotgun (WGS) entry which is preliminary data.</text>
</comment>
<dbReference type="EMBL" id="MCGT01000001">
    <property type="protein sequence ID" value="ORX63003.1"/>
    <property type="molecule type" value="Genomic_DNA"/>
</dbReference>
<dbReference type="PANTHER" id="PTHR47675">
    <property type="entry name" value="MOLYBDOPTERIN BINDING DOMAIN PROTEIN (AFU_ORTHOLOGUE AFUA_5G11210)"/>
    <property type="match status" value="1"/>
</dbReference>
<dbReference type="InterPro" id="IPR001453">
    <property type="entry name" value="MoaB/Mog_dom"/>
</dbReference>
<feature type="domain" description="MoaB/Mog" evidence="1">
    <location>
        <begin position="1"/>
        <end position="133"/>
    </location>
</feature>